<organism evidence="1 2">
    <name type="scientific">Acrobeloides nanus</name>
    <dbReference type="NCBI Taxonomy" id="290746"/>
    <lineage>
        <taxon>Eukaryota</taxon>
        <taxon>Metazoa</taxon>
        <taxon>Ecdysozoa</taxon>
        <taxon>Nematoda</taxon>
        <taxon>Chromadorea</taxon>
        <taxon>Rhabditida</taxon>
        <taxon>Tylenchina</taxon>
        <taxon>Cephalobomorpha</taxon>
        <taxon>Cephaloboidea</taxon>
        <taxon>Cephalobidae</taxon>
        <taxon>Acrobeloides</taxon>
    </lineage>
</organism>
<evidence type="ECO:0000313" key="1">
    <source>
        <dbReference type="Proteomes" id="UP000887540"/>
    </source>
</evidence>
<reference evidence="2" key="1">
    <citation type="submission" date="2022-11" db="UniProtKB">
        <authorList>
            <consortium name="WormBaseParasite"/>
        </authorList>
    </citation>
    <scope>IDENTIFICATION</scope>
</reference>
<keyword evidence="1" id="KW-1185">Reference proteome</keyword>
<dbReference type="AlphaFoldDB" id="A0A914CR09"/>
<protein>
    <submittedName>
        <fullName evidence="2">Uncharacterized protein</fullName>
    </submittedName>
</protein>
<name>A0A914CR09_9BILA</name>
<proteinExistence type="predicted"/>
<dbReference type="Proteomes" id="UP000887540">
    <property type="component" value="Unplaced"/>
</dbReference>
<accession>A0A914CR09</accession>
<evidence type="ECO:0000313" key="2">
    <source>
        <dbReference type="WBParaSite" id="ACRNAN_scaffold13032.g13811.t1"/>
    </source>
</evidence>
<dbReference type="WBParaSite" id="ACRNAN_scaffold13032.g13811.t1">
    <property type="protein sequence ID" value="ACRNAN_scaffold13032.g13811.t1"/>
    <property type="gene ID" value="ACRNAN_scaffold13032.g13811"/>
</dbReference>
<sequence length="136" mass="15613">MVQPLELQDMNLLELFEKLQLTDEEFCNWMVSQGLIHGSMTCNNVKEQCKIVWMEGTDIGFVVYLPAYDINITTTGTKHARVIERPLDFEIPASMADMQGDIWATKDQGYGDMQKMTKMLSTAFSTLCKRKYSVDR</sequence>